<dbReference type="GO" id="GO:0043409">
    <property type="term" value="P:negative regulation of MAPK cascade"/>
    <property type="evidence" value="ECO:0007669"/>
    <property type="project" value="TreeGrafter"/>
</dbReference>
<organism evidence="7">
    <name type="scientific">Mytilinidion resinicola</name>
    <dbReference type="NCBI Taxonomy" id="574789"/>
    <lineage>
        <taxon>Eukaryota</taxon>
        <taxon>Fungi</taxon>
        <taxon>Dikarya</taxon>
        <taxon>Ascomycota</taxon>
        <taxon>Pezizomycotina</taxon>
        <taxon>Dothideomycetes</taxon>
        <taxon>Pleosporomycetidae</taxon>
        <taxon>Mytilinidiales</taxon>
        <taxon>Mytilinidiaceae</taxon>
        <taxon>Mytilinidion</taxon>
    </lineage>
</organism>
<gene>
    <name evidence="7 9" type="ORF">BDZ99DRAFT_396422</name>
</gene>
<evidence type="ECO:0000256" key="2">
    <source>
        <dbReference type="ARBA" id="ARBA00013064"/>
    </source>
</evidence>
<dbReference type="RefSeq" id="XP_033572102.1">
    <property type="nucleotide sequence ID" value="XM_033715991.1"/>
</dbReference>
<feature type="domain" description="Tyrosine-protein phosphatase" evidence="5">
    <location>
        <begin position="49"/>
        <end position="199"/>
    </location>
</feature>
<keyword evidence="8" id="KW-1185">Reference proteome</keyword>
<dbReference type="SMART" id="SM00195">
    <property type="entry name" value="DSPc"/>
    <property type="match status" value="1"/>
</dbReference>
<dbReference type="GO" id="GO:0033550">
    <property type="term" value="F:MAP kinase tyrosine phosphatase activity"/>
    <property type="evidence" value="ECO:0007669"/>
    <property type="project" value="TreeGrafter"/>
</dbReference>
<sequence>MHFPSLRPLKITNSHGFAEVPIEVEEEDQEPNFDIPQSREEKPAAYPNGPICIYESGVFLYFEPTAEQALNYDVIFNVASEVKNPFATTAHPTASVANPALKAPEYIHIPWEHNTDIVPDLYRLVQVIDDRVQQGKRVLVHCQCGVSRSASLIVAYGLYKNPGISVQEAYDAVKKRSRWIGPNMNLIMQLQEFRNGLLR</sequence>
<dbReference type="InterPro" id="IPR029021">
    <property type="entry name" value="Prot-tyrosine_phosphatase-like"/>
</dbReference>
<reference evidence="9" key="2">
    <citation type="submission" date="2020-04" db="EMBL/GenBank/DDBJ databases">
        <authorList>
            <consortium name="NCBI Genome Project"/>
        </authorList>
    </citation>
    <scope>NUCLEOTIDE SEQUENCE</scope>
    <source>
        <strain evidence="9">CBS 304.34</strain>
    </source>
</reference>
<evidence type="ECO:0000313" key="7">
    <source>
        <dbReference type="EMBL" id="KAF2805138.1"/>
    </source>
</evidence>
<dbReference type="EMBL" id="MU003710">
    <property type="protein sequence ID" value="KAF2805138.1"/>
    <property type="molecule type" value="Genomic_DNA"/>
</dbReference>
<dbReference type="Proteomes" id="UP000504636">
    <property type="component" value="Unplaced"/>
</dbReference>
<evidence type="ECO:0000256" key="1">
    <source>
        <dbReference type="ARBA" id="ARBA00008601"/>
    </source>
</evidence>
<reference evidence="9" key="3">
    <citation type="submission" date="2025-04" db="UniProtKB">
        <authorList>
            <consortium name="RefSeq"/>
        </authorList>
    </citation>
    <scope>IDENTIFICATION</scope>
    <source>
        <strain evidence="9">CBS 304.34</strain>
    </source>
</reference>
<dbReference type="SUPFAM" id="SSF52799">
    <property type="entry name" value="(Phosphotyrosine protein) phosphatases II"/>
    <property type="match status" value="1"/>
</dbReference>
<dbReference type="InterPro" id="IPR000340">
    <property type="entry name" value="Dual-sp_phosphatase_cat-dom"/>
</dbReference>
<dbReference type="Gene3D" id="3.90.190.10">
    <property type="entry name" value="Protein tyrosine phosphatase superfamily"/>
    <property type="match status" value="1"/>
</dbReference>
<dbReference type="InterPro" id="IPR016130">
    <property type="entry name" value="Tyr_Pase_AS"/>
</dbReference>
<dbReference type="Pfam" id="PF00782">
    <property type="entry name" value="DSPc"/>
    <property type="match status" value="1"/>
</dbReference>
<dbReference type="PROSITE" id="PS00383">
    <property type="entry name" value="TYR_PHOSPHATASE_1"/>
    <property type="match status" value="1"/>
</dbReference>
<dbReference type="InterPro" id="IPR000387">
    <property type="entry name" value="Tyr_Pase_dom"/>
</dbReference>
<evidence type="ECO:0000256" key="4">
    <source>
        <dbReference type="ARBA" id="ARBA00022912"/>
    </source>
</evidence>
<dbReference type="GeneID" id="54456884"/>
<protein>
    <recommendedName>
        <fullName evidence="2">protein-tyrosine-phosphatase</fullName>
        <ecNumber evidence="2">3.1.3.48</ecNumber>
    </recommendedName>
</protein>
<evidence type="ECO:0000259" key="5">
    <source>
        <dbReference type="PROSITE" id="PS50054"/>
    </source>
</evidence>
<dbReference type="AlphaFoldDB" id="A0A6A6Y9A0"/>
<name>A0A6A6Y9A0_9PEZI</name>
<accession>A0A6A6Y9A0</accession>
<keyword evidence="4" id="KW-0904">Protein phosphatase</keyword>
<dbReference type="GO" id="GO:0005829">
    <property type="term" value="C:cytosol"/>
    <property type="evidence" value="ECO:0007669"/>
    <property type="project" value="TreeGrafter"/>
</dbReference>
<comment type="similarity">
    <text evidence="1">Belongs to the protein-tyrosine phosphatase family. Non-receptor class dual specificity subfamily.</text>
</comment>
<dbReference type="EC" id="3.1.3.48" evidence="2"/>
<evidence type="ECO:0000313" key="9">
    <source>
        <dbReference type="RefSeq" id="XP_033572102.1"/>
    </source>
</evidence>
<evidence type="ECO:0000256" key="3">
    <source>
        <dbReference type="ARBA" id="ARBA00022801"/>
    </source>
</evidence>
<dbReference type="PROSITE" id="PS50056">
    <property type="entry name" value="TYR_PHOSPHATASE_2"/>
    <property type="match status" value="1"/>
</dbReference>
<proteinExistence type="inferred from homology"/>
<evidence type="ECO:0000259" key="6">
    <source>
        <dbReference type="PROSITE" id="PS50056"/>
    </source>
</evidence>
<dbReference type="PANTHER" id="PTHR10159:SF519">
    <property type="entry name" value="DUAL SPECIFICITY PROTEIN PHOSPHATASE MPK3"/>
    <property type="match status" value="1"/>
</dbReference>
<dbReference type="CDD" id="cd14521">
    <property type="entry name" value="DSP_fungal_SDP1-like"/>
    <property type="match status" value="1"/>
</dbReference>
<dbReference type="OrthoDB" id="426001at2759"/>
<feature type="non-terminal residue" evidence="7">
    <location>
        <position position="199"/>
    </location>
</feature>
<dbReference type="InterPro" id="IPR020422">
    <property type="entry name" value="TYR_PHOSPHATASE_DUAL_dom"/>
</dbReference>
<dbReference type="GO" id="GO:0017017">
    <property type="term" value="F:MAP kinase tyrosine/serine/threonine phosphatase activity"/>
    <property type="evidence" value="ECO:0007669"/>
    <property type="project" value="TreeGrafter"/>
</dbReference>
<keyword evidence="3" id="KW-0378">Hydrolase</keyword>
<reference evidence="7 9" key="1">
    <citation type="journal article" date="2020" name="Stud. Mycol.">
        <title>101 Dothideomycetes genomes: a test case for predicting lifestyles and emergence of pathogens.</title>
        <authorList>
            <person name="Haridas S."/>
            <person name="Albert R."/>
            <person name="Binder M."/>
            <person name="Bloem J."/>
            <person name="Labutti K."/>
            <person name="Salamov A."/>
            <person name="Andreopoulos B."/>
            <person name="Baker S."/>
            <person name="Barry K."/>
            <person name="Bills G."/>
            <person name="Bluhm B."/>
            <person name="Cannon C."/>
            <person name="Castanera R."/>
            <person name="Culley D."/>
            <person name="Daum C."/>
            <person name="Ezra D."/>
            <person name="Gonzalez J."/>
            <person name="Henrissat B."/>
            <person name="Kuo A."/>
            <person name="Liang C."/>
            <person name="Lipzen A."/>
            <person name="Lutzoni F."/>
            <person name="Magnuson J."/>
            <person name="Mondo S."/>
            <person name="Nolan M."/>
            <person name="Ohm R."/>
            <person name="Pangilinan J."/>
            <person name="Park H.-J."/>
            <person name="Ramirez L."/>
            <person name="Alfaro M."/>
            <person name="Sun H."/>
            <person name="Tritt A."/>
            <person name="Yoshinaga Y."/>
            <person name="Zwiers L.-H."/>
            <person name="Turgeon B."/>
            <person name="Goodwin S."/>
            <person name="Spatafora J."/>
            <person name="Crous P."/>
            <person name="Grigoriev I."/>
        </authorList>
    </citation>
    <scope>NUCLEOTIDE SEQUENCE</scope>
    <source>
        <strain evidence="7 9">CBS 304.34</strain>
    </source>
</reference>
<dbReference type="PANTHER" id="PTHR10159">
    <property type="entry name" value="DUAL SPECIFICITY PROTEIN PHOSPHATASE"/>
    <property type="match status" value="1"/>
</dbReference>
<dbReference type="GO" id="GO:0005634">
    <property type="term" value="C:nucleus"/>
    <property type="evidence" value="ECO:0007669"/>
    <property type="project" value="TreeGrafter"/>
</dbReference>
<evidence type="ECO:0000313" key="8">
    <source>
        <dbReference type="Proteomes" id="UP000504636"/>
    </source>
</evidence>
<dbReference type="PROSITE" id="PS50054">
    <property type="entry name" value="TYR_PHOSPHATASE_DUAL"/>
    <property type="match status" value="1"/>
</dbReference>
<dbReference type="GO" id="GO:0008330">
    <property type="term" value="F:protein tyrosine/threonine phosphatase activity"/>
    <property type="evidence" value="ECO:0007669"/>
    <property type="project" value="TreeGrafter"/>
</dbReference>
<feature type="domain" description="Tyrosine specific protein phosphatases" evidence="6">
    <location>
        <begin position="119"/>
        <end position="176"/>
    </location>
</feature>